<evidence type="ECO:0000313" key="3">
    <source>
        <dbReference type="EMBL" id="MBB3903721.1"/>
    </source>
</evidence>
<organism evidence="3 4">
    <name type="scientific">Methylobacterium brachythecii</name>
    <dbReference type="NCBI Taxonomy" id="1176177"/>
    <lineage>
        <taxon>Bacteria</taxon>
        <taxon>Pseudomonadati</taxon>
        <taxon>Pseudomonadota</taxon>
        <taxon>Alphaproteobacteria</taxon>
        <taxon>Hyphomicrobiales</taxon>
        <taxon>Methylobacteriaceae</taxon>
        <taxon>Methylobacterium</taxon>
    </lineage>
</organism>
<dbReference type="EMBL" id="JACIDN010000005">
    <property type="protein sequence ID" value="MBB3903721.1"/>
    <property type="molecule type" value="Genomic_DNA"/>
</dbReference>
<evidence type="ECO:0000313" key="4">
    <source>
        <dbReference type="Proteomes" id="UP000517759"/>
    </source>
</evidence>
<comment type="caution">
    <text evidence="3">The sequence shown here is derived from an EMBL/GenBank/DDBJ whole genome shotgun (WGS) entry which is preliminary data.</text>
</comment>
<gene>
    <name evidence="2" type="ORF">GCM10007884_22780</name>
    <name evidence="3" type="ORF">GGR33_003230</name>
</gene>
<dbReference type="RefSeq" id="WP_183506866.1">
    <property type="nucleotide sequence ID" value="NZ_BSPG01000010.1"/>
</dbReference>
<reference evidence="3 4" key="3">
    <citation type="submission" date="2020-08" db="EMBL/GenBank/DDBJ databases">
        <title>Genomic Encyclopedia of Type Strains, Phase IV (KMG-IV): sequencing the most valuable type-strain genomes for metagenomic binning, comparative biology and taxonomic classification.</title>
        <authorList>
            <person name="Goeker M."/>
        </authorList>
    </citation>
    <scope>NUCLEOTIDE SEQUENCE [LARGE SCALE GENOMIC DNA]</scope>
    <source>
        <strain evidence="3 4">DSM 24105</strain>
    </source>
</reference>
<reference evidence="2" key="4">
    <citation type="submission" date="2023-01" db="EMBL/GenBank/DDBJ databases">
        <title>Draft genome sequence of Methylobacterium brachythecii strain NBRC 107710.</title>
        <authorList>
            <person name="Sun Q."/>
            <person name="Mori K."/>
        </authorList>
    </citation>
    <scope>NUCLEOTIDE SEQUENCE</scope>
    <source>
        <strain evidence="2">NBRC 107710</strain>
    </source>
</reference>
<reference evidence="2" key="1">
    <citation type="journal article" date="2014" name="Int. J. Syst. Evol. Microbiol.">
        <title>Complete genome of a new Firmicutes species belonging to the dominant human colonic microbiota ('Ruminococcus bicirculans') reveals two chromosomes and a selective capacity to utilize plant glucans.</title>
        <authorList>
            <consortium name="NISC Comparative Sequencing Program"/>
            <person name="Wegmann U."/>
            <person name="Louis P."/>
            <person name="Goesmann A."/>
            <person name="Henrissat B."/>
            <person name="Duncan S.H."/>
            <person name="Flint H.J."/>
        </authorList>
    </citation>
    <scope>NUCLEOTIDE SEQUENCE</scope>
    <source>
        <strain evidence="2">NBRC 107710</strain>
    </source>
</reference>
<proteinExistence type="predicted"/>
<dbReference type="Proteomes" id="UP000517759">
    <property type="component" value="Unassembled WGS sequence"/>
</dbReference>
<feature type="chain" id="PRO_5031496687" evidence="1">
    <location>
        <begin position="29"/>
        <end position="239"/>
    </location>
</feature>
<dbReference type="AlphaFoldDB" id="A0A7W6ANA8"/>
<evidence type="ECO:0000313" key="2">
    <source>
        <dbReference type="EMBL" id="GLS44290.1"/>
    </source>
</evidence>
<evidence type="ECO:0000256" key="1">
    <source>
        <dbReference type="SAM" id="SignalP"/>
    </source>
</evidence>
<accession>A0A7W6ANA8</accession>
<name>A0A7W6ANA8_9HYPH</name>
<evidence type="ECO:0000313" key="5">
    <source>
        <dbReference type="Proteomes" id="UP001156881"/>
    </source>
</evidence>
<keyword evidence="5" id="KW-1185">Reference proteome</keyword>
<sequence>MVMNSAIRRLFAAALALALVSLPSSARAGCVWSDLAGDETWVSVVSPEAGKTHFIKDAVFVKGCPGNRPECQDRAFLVPGDLVVTKLTKGEFACVGYVGPKGQTTIGWLPRPALTAAPEPEQAPKDWTGRWVTPAQEITIKAARSNLLIVTGKATWGDTPERRNTGSVHTGEIEGSMAPKDGVLAFTMGDDGRTLPHEAGGEYACRIRMIRRGPYLVARDNNGCGGANVSFSGLYRRAR</sequence>
<keyword evidence="1" id="KW-0732">Signal</keyword>
<dbReference type="EMBL" id="BSPG01000010">
    <property type="protein sequence ID" value="GLS44290.1"/>
    <property type="molecule type" value="Genomic_DNA"/>
</dbReference>
<reference evidence="5" key="2">
    <citation type="journal article" date="2019" name="Int. J. Syst. Evol. Microbiol.">
        <title>The Global Catalogue of Microorganisms (GCM) 10K type strain sequencing project: providing services to taxonomists for standard genome sequencing and annotation.</title>
        <authorList>
            <consortium name="The Broad Institute Genomics Platform"/>
            <consortium name="The Broad Institute Genome Sequencing Center for Infectious Disease"/>
            <person name="Wu L."/>
            <person name="Ma J."/>
        </authorList>
    </citation>
    <scope>NUCLEOTIDE SEQUENCE [LARGE SCALE GENOMIC DNA]</scope>
    <source>
        <strain evidence="5">NBRC 107710</strain>
    </source>
</reference>
<feature type="signal peptide" evidence="1">
    <location>
        <begin position="1"/>
        <end position="28"/>
    </location>
</feature>
<protein>
    <submittedName>
        <fullName evidence="3">Uncharacterized protein</fullName>
    </submittedName>
</protein>
<dbReference type="Proteomes" id="UP001156881">
    <property type="component" value="Unassembled WGS sequence"/>
</dbReference>